<comment type="cofactor">
    <cofactor evidence="5">
        <name>FAD</name>
        <dbReference type="ChEBI" id="CHEBI:57692"/>
    </cofactor>
    <text evidence="5">Binds 1 FAD per subunit.</text>
</comment>
<dbReference type="GO" id="GO:0004324">
    <property type="term" value="F:ferredoxin-NADP+ reductase activity"/>
    <property type="evidence" value="ECO:0007669"/>
    <property type="project" value="UniProtKB-UniRule"/>
</dbReference>
<feature type="domain" description="FAD/NAD(P)-binding" evidence="6">
    <location>
        <begin position="11"/>
        <end position="293"/>
    </location>
</feature>
<evidence type="ECO:0000313" key="7">
    <source>
        <dbReference type="EMBL" id="PUA32668.1"/>
    </source>
</evidence>
<dbReference type="AlphaFoldDB" id="A0A2R7Y564"/>
<feature type="binding site" evidence="5">
    <location>
        <position position="288"/>
    </location>
    <ligand>
        <name>FAD</name>
        <dbReference type="ChEBI" id="CHEBI:57692"/>
    </ligand>
</feature>
<evidence type="ECO:0000256" key="5">
    <source>
        <dbReference type="HAMAP-Rule" id="MF_01685"/>
    </source>
</evidence>
<gene>
    <name evidence="7" type="ORF">B9J98_03565</name>
</gene>
<keyword evidence="3 5" id="KW-0521">NADP</keyword>
<dbReference type="InterPro" id="IPR022890">
    <property type="entry name" value="Fd--NADP_Rdtase_type_2"/>
</dbReference>
<comment type="similarity">
    <text evidence="5">Belongs to the ferredoxin--NADP reductase type 2 family.</text>
</comment>
<name>A0A2R7Y564_9ARCH</name>
<feature type="binding site" evidence="5">
    <location>
        <position position="127"/>
    </location>
    <ligand>
        <name>FAD</name>
        <dbReference type="ChEBI" id="CHEBI:57692"/>
    </ligand>
</feature>
<evidence type="ECO:0000256" key="4">
    <source>
        <dbReference type="ARBA" id="ARBA00023002"/>
    </source>
</evidence>
<evidence type="ECO:0000259" key="6">
    <source>
        <dbReference type="Pfam" id="PF07992"/>
    </source>
</evidence>
<dbReference type="Proteomes" id="UP000244066">
    <property type="component" value="Unassembled WGS sequence"/>
</dbReference>
<evidence type="ECO:0000256" key="2">
    <source>
        <dbReference type="ARBA" id="ARBA00022827"/>
    </source>
</evidence>
<keyword evidence="1 5" id="KW-0285">Flavoprotein</keyword>
<comment type="subunit">
    <text evidence="5">Homodimer.</text>
</comment>
<dbReference type="EC" id="1.18.1.2" evidence="5"/>
<dbReference type="Pfam" id="PF07992">
    <property type="entry name" value="Pyr_redox_2"/>
    <property type="match status" value="1"/>
</dbReference>
<evidence type="ECO:0000313" key="8">
    <source>
        <dbReference type="Proteomes" id="UP000244066"/>
    </source>
</evidence>
<dbReference type="InterPro" id="IPR023753">
    <property type="entry name" value="FAD/NAD-binding_dom"/>
</dbReference>
<reference evidence="7 8" key="1">
    <citation type="submission" date="2017-04" db="EMBL/GenBank/DDBJ databases">
        <title>Draft Aigarchaeota genome from a New Zealand hot spring.</title>
        <authorList>
            <person name="Reysenbach A.-L."/>
            <person name="Donaho J.A."/>
            <person name="Gerhart J."/>
            <person name="Kelley J.F."/>
            <person name="Kouba K."/>
            <person name="Podar M."/>
            <person name="Stott M."/>
        </authorList>
    </citation>
    <scope>NUCLEOTIDE SEQUENCE [LARGE SCALE GENOMIC DNA]</scope>
    <source>
        <strain evidence="7">NZ13_MG1</strain>
    </source>
</reference>
<dbReference type="PANTHER" id="PTHR48105">
    <property type="entry name" value="THIOREDOXIN REDUCTASE 1-RELATED-RELATED"/>
    <property type="match status" value="1"/>
</dbReference>
<proteinExistence type="inferred from homology"/>
<dbReference type="GO" id="GO:0050661">
    <property type="term" value="F:NADP binding"/>
    <property type="evidence" value="ECO:0007669"/>
    <property type="project" value="UniProtKB-UniRule"/>
</dbReference>
<dbReference type="InterPro" id="IPR036188">
    <property type="entry name" value="FAD/NAD-bd_sf"/>
</dbReference>
<organism evidence="7 8">
    <name type="scientific">Candidatus Terraquivivens tikiterensis</name>
    <dbReference type="NCBI Taxonomy" id="1980982"/>
    <lineage>
        <taxon>Archaea</taxon>
        <taxon>Nitrososphaerota</taxon>
        <taxon>Candidatus Wolframiiraptoraceae</taxon>
        <taxon>Candidatus Terraquivivens</taxon>
    </lineage>
</organism>
<dbReference type="PRINTS" id="PR00469">
    <property type="entry name" value="PNDRDTASEII"/>
</dbReference>
<dbReference type="PRINTS" id="PR00368">
    <property type="entry name" value="FADPNR"/>
</dbReference>
<dbReference type="SUPFAM" id="SSF51905">
    <property type="entry name" value="FAD/NAD(P)-binding domain"/>
    <property type="match status" value="1"/>
</dbReference>
<dbReference type="InterPro" id="IPR050097">
    <property type="entry name" value="Ferredoxin-NADP_redctase_2"/>
</dbReference>
<protein>
    <recommendedName>
        <fullName evidence="5">Ferredoxin--NADP reductase</fullName>
        <shortName evidence="5">FNR</shortName>
        <shortName evidence="5">Fd-NADP(+) reductase</shortName>
        <ecNumber evidence="5">1.18.1.2</ecNumber>
    </recommendedName>
</protein>
<dbReference type="EMBL" id="NDWU01000007">
    <property type="protein sequence ID" value="PUA32668.1"/>
    <property type="molecule type" value="Genomic_DNA"/>
</dbReference>
<dbReference type="Gene3D" id="3.50.50.60">
    <property type="entry name" value="FAD/NAD(P)-binding domain"/>
    <property type="match status" value="2"/>
</dbReference>
<comment type="caution">
    <text evidence="7">The sequence shown here is derived from an EMBL/GenBank/DDBJ whole genome shotgun (WGS) entry which is preliminary data.</text>
</comment>
<comment type="caution">
    <text evidence="5">Lacks conserved residue(s) required for the propagation of feature annotation.</text>
</comment>
<feature type="binding site" evidence="5">
    <location>
        <position position="53"/>
    </location>
    <ligand>
        <name>FAD</name>
        <dbReference type="ChEBI" id="CHEBI:57692"/>
    </ligand>
</feature>
<feature type="binding site" evidence="5">
    <location>
        <position position="93"/>
    </location>
    <ligand>
        <name>FAD</name>
        <dbReference type="ChEBI" id="CHEBI:57692"/>
    </ligand>
</feature>
<sequence length="335" mass="36860">MSPGEIDRDVYDITIVGGGPAGLFATFYSGIRNMKTKLIEASPYLGGQLATLYPDKYIYDVPGYTKILAQELVKKLEEQALQFNPTIRLNEKVIAIRRLGEKLIELETTKGLHYSKTVLLTTGAGAISMKKLGIPSVERFEGKGVYYAVTNKWAFRDKKVMIVGGGDSAIDWALNLKDIASEVILVHRRTVFRAQEAKVMEVFHSNVRMLVPYVIKDAHGTESLESVTLINVETGEEITLKVDALIPQIGYEIDNSIYKSWGLDVDERGVKVNGRMETNLPGVFAAGDVASPIDSIKLSLITIGFSQAIIAVNCAKHYIDPSAPVFPGHTAKLRL</sequence>
<evidence type="ECO:0000256" key="3">
    <source>
        <dbReference type="ARBA" id="ARBA00022857"/>
    </source>
</evidence>
<accession>A0A2R7Y564</accession>
<feature type="binding site" evidence="5">
    <location>
        <position position="40"/>
    </location>
    <ligand>
        <name>FAD</name>
        <dbReference type="ChEBI" id="CHEBI:57692"/>
    </ligand>
</feature>
<keyword evidence="2 5" id="KW-0274">FAD</keyword>
<dbReference type="GO" id="GO:0050660">
    <property type="term" value="F:flavin adenine dinucleotide binding"/>
    <property type="evidence" value="ECO:0007669"/>
    <property type="project" value="UniProtKB-UniRule"/>
</dbReference>
<comment type="catalytic activity">
    <reaction evidence="5">
        <text>2 reduced [2Fe-2S]-[ferredoxin] + NADP(+) + H(+) = 2 oxidized [2Fe-2S]-[ferredoxin] + NADPH</text>
        <dbReference type="Rhea" id="RHEA:20125"/>
        <dbReference type="Rhea" id="RHEA-COMP:10000"/>
        <dbReference type="Rhea" id="RHEA-COMP:10001"/>
        <dbReference type="ChEBI" id="CHEBI:15378"/>
        <dbReference type="ChEBI" id="CHEBI:33737"/>
        <dbReference type="ChEBI" id="CHEBI:33738"/>
        <dbReference type="ChEBI" id="CHEBI:57783"/>
        <dbReference type="ChEBI" id="CHEBI:58349"/>
        <dbReference type="EC" id="1.18.1.2"/>
    </reaction>
</comment>
<feature type="binding site" evidence="5">
    <location>
        <position position="48"/>
    </location>
    <ligand>
        <name>FAD</name>
        <dbReference type="ChEBI" id="CHEBI:57692"/>
    </ligand>
</feature>
<dbReference type="HAMAP" id="MF_01685">
    <property type="entry name" value="FENR2"/>
    <property type="match status" value="1"/>
</dbReference>
<evidence type="ECO:0000256" key="1">
    <source>
        <dbReference type="ARBA" id="ARBA00022630"/>
    </source>
</evidence>
<keyword evidence="4 5" id="KW-0560">Oxidoreductase</keyword>